<dbReference type="Proteomes" id="UP000012960">
    <property type="component" value="Unplaced"/>
</dbReference>
<dbReference type="GO" id="GO:0005737">
    <property type="term" value="C:cytoplasm"/>
    <property type="evidence" value="ECO:0000318"/>
    <property type="project" value="GO_Central"/>
</dbReference>
<dbReference type="GeneID" id="103979830"/>
<dbReference type="PANTHER" id="PTHR48027">
    <property type="entry name" value="HETEROGENEOUS NUCLEAR RIBONUCLEOPROTEIN 87F-RELATED"/>
    <property type="match status" value="1"/>
</dbReference>
<dbReference type="Pfam" id="PF00076">
    <property type="entry name" value="RRM_1"/>
    <property type="match status" value="1"/>
</dbReference>
<feature type="region of interest" description="Disordered" evidence="3">
    <location>
        <begin position="253"/>
        <end position="308"/>
    </location>
</feature>
<evidence type="ECO:0000259" key="4">
    <source>
        <dbReference type="PROSITE" id="PS50102"/>
    </source>
</evidence>
<dbReference type="InterPro" id="IPR000504">
    <property type="entry name" value="RRM_dom"/>
</dbReference>
<feature type="compositionally biased region" description="Low complexity" evidence="3">
    <location>
        <begin position="255"/>
        <end position="265"/>
    </location>
</feature>
<keyword evidence="6" id="KW-1185">Reference proteome</keyword>
<dbReference type="Gene3D" id="3.30.70.330">
    <property type="match status" value="1"/>
</dbReference>
<sequence>MAFANRIGNLLKKSVTSSPSLYQVIRCMSSSKIFIGGLSYGTDDQSLREAFTSYGEVVEARVIMDRETGRSRGFGFVTFTSNEEASAAISGFDGKDLHGRMVRVNYANERTGGFRGGYGGGGYGGGGYGGGGGGYGGRGGYGAGGGYDGGSANNYGGDNYNTGPAGGGGGYGGGSYGSGGGGSYGGGSYGSGGGGGGGYGGSAGGYDGASAGGGYGVAGGGGGSDNYVSGADGGFGGGSGGYGRSSGFYGGSSGGNYNAAAGGDSKPQSSNFGKDDVGYGNDNQDDLLEDDFKGDNDDEPDDYANKQS</sequence>
<accession>A0A804IIH4</accession>
<dbReference type="FunFam" id="3.30.70.330:FF:000571">
    <property type="entry name" value="Glycine-rich RNA-binding protein 3 mitochondrial"/>
    <property type="match status" value="1"/>
</dbReference>
<protein>
    <recommendedName>
        <fullName evidence="4">RRM domain-containing protein</fullName>
    </recommendedName>
</protein>
<dbReference type="InterPro" id="IPR012677">
    <property type="entry name" value="Nucleotide-bd_a/b_plait_sf"/>
</dbReference>
<evidence type="ECO:0000256" key="2">
    <source>
        <dbReference type="PROSITE-ProRule" id="PRU00176"/>
    </source>
</evidence>
<dbReference type="GO" id="GO:0003729">
    <property type="term" value="F:mRNA binding"/>
    <property type="evidence" value="ECO:0000318"/>
    <property type="project" value="GO_Central"/>
</dbReference>
<name>A0A804IIH4_MUSAM</name>
<feature type="domain" description="RRM" evidence="4">
    <location>
        <begin position="31"/>
        <end position="109"/>
    </location>
</feature>
<dbReference type="EnsemblPlants" id="Ma03_t31580.1">
    <property type="protein sequence ID" value="Ma03_p31580.1"/>
    <property type="gene ID" value="Ma03_g31580"/>
</dbReference>
<dbReference type="InParanoid" id="A0A804IIH4"/>
<dbReference type="PRINTS" id="PR01228">
    <property type="entry name" value="EGGSHELL"/>
</dbReference>
<dbReference type="SMART" id="SM00360">
    <property type="entry name" value="RRM"/>
    <property type="match status" value="1"/>
</dbReference>
<dbReference type="AlphaFoldDB" id="A0A804IIH4"/>
<evidence type="ECO:0000256" key="1">
    <source>
        <dbReference type="ARBA" id="ARBA00022884"/>
    </source>
</evidence>
<proteinExistence type="predicted"/>
<evidence type="ECO:0000256" key="3">
    <source>
        <dbReference type="SAM" id="MobiDB-lite"/>
    </source>
</evidence>
<dbReference type="PROSITE" id="PS50102">
    <property type="entry name" value="RRM"/>
    <property type="match status" value="1"/>
</dbReference>
<keyword evidence="1 2" id="KW-0694">RNA-binding</keyword>
<dbReference type="Gramene" id="Ma03_t31580.1">
    <property type="protein sequence ID" value="Ma03_p31580.1"/>
    <property type="gene ID" value="Ma03_g31580"/>
</dbReference>
<reference evidence="5" key="1">
    <citation type="submission" date="2021-05" db="UniProtKB">
        <authorList>
            <consortium name="EnsemblPlants"/>
        </authorList>
    </citation>
    <scope>IDENTIFICATION</scope>
    <source>
        <strain evidence="5">subsp. malaccensis</strain>
    </source>
</reference>
<dbReference type="InterPro" id="IPR035979">
    <property type="entry name" value="RBD_domain_sf"/>
</dbReference>
<organism evidence="5 6">
    <name type="scientific">Musa acuminata subsp. malaccensis</name>
    <name type="common">Wild banana</name>
    <name type="synonym">Musa malaccensis</name>
    <dbReference type="NCBI Taxonomy" id="214687"/>
    <lineage>
        <taxon>Eukaryota</taxon>
        <taxon>Viridiplantae</taxon>
        <taxon>Streptophyta</taxon>
        <taxon>Embryophyta</taxon>
        <taxon>Tracheophyta</taxon>
        <taxon>Spermatophyta</taxon>
        <taxon>Magnoliopsida</taxon>
        <taxon>Liliopsida</taxon>
        <taxon>Zingiberales</taxon>
        <taxon>Musaceae</taxon>
        <taxon>Musa</taxon>
    </lineage>
</organism>
<evidence type="ECO:0000313" key="5">
    <source>
        <dbReference type="EnsemblPlants" id="Ma03_p31580.1"/>
    </source>
</evidence>
<dbReference type="InterPro" id="IPR048289">
    <property type="entry name" value="RRM2_NsCP33-like"/>
</dbReference>
<dbReference type="CDD" id="cd21608">
    <property type="entry name" value="RRM2_NsCP33_like"/>
    <property type="match status" value="1"/>
</dbReference>
<dbReference type="SUPFAM" id="SSF54928">
    <property type="entry name" value="RNA-binding domain, RBD"/>
    <property type="match status" value="1"/>
</dbReference>
<dbReference type="InterPro" id="IPR052462">
    <property type="entry name" value="SLIRP/GR-RBP-like"/>
</dbReference>
<evidence type="ECO:0000313" key="6">
    <source>
        <dbReference type="Proteomes" id="UP000012960"/>
    </source>
</evidence>
<dbReference type="OMA" id="MAFANKI"/>
<dbReference type="OrthoDB" id="439808at2759"/>